<dbReference type="EMBL" id="KQ234157">
    <property type="protein sequence ID" value="KMZ82917.1"/>
    <property type="molecule type" value="Genomic_DNA"/>
</dbReference>
<feature type="region of interest" description="Disordered" evidence="1">
    <location>
        <begin position="109"/>
        <end position="178"/>
    </location>
</feature>
<proteinExistence type="predicted"/>
<organism evidence="2 3">
    <name type="scientific">Plasmodium vivax India VII</name>
    <dbReference type="NCBI Taxonomy" id="1077284"/>
    <lineage>
        <taxon>Eukaryota</taxon>
        <taxon>Sar</taxon>
        <taxon>Alveolata</taxon>
        <taxon>Apicomplexa</taxon>
        <taxon>Aconoidasida</taxon>
        <taxon>Haemosporida</taxon>
        <taxon>Plasmodiidae</taxon>
        <taxon>Plasmodium</taxon>
        <taxon>Plasmodium (Plasmodium)</taxon>
    </lineage>
</organism>
<feature type="region of interest" description="Disordered" evidence="1">
    <location>
        <begin position="369"/>
        <end position="415"/>
    </location>
</feature>
<feature type="compositionally biased region" description="Polar residues" evidence="1">
    <location>
        <begin position="144"/>
        <end position="164"/>
    </location>
</feature>
<feature type="compositionally biased region" description="Polar residues" evidence="1">
    <location>
        <begin position="213"/>
        <end position="227"/>
    </location>
</feature>
<feature type="compositionally biased region" description="Polar residues" evidence="1">
    <location>
        <begin position="382"/>
        <end position="398"/>
    </location>
</feature>
<evidence type="ECO:0000313" key="3">
    <source>
        <dbReference type="Proteomes" id="UP000053562"/>
    </source>
</evidence>
<accession>A0A0J9SLU5</accession>
<name>A0A0J9SLU5_PLAVI</name>
<dbReference type="AlphaFoldDB" id="A0A0J9SLU5"/>
<feature type="compositionally biased region" description="Basic and acidic residues" evidence="1">
    <location>
        <begin position="369"/>
        <end position="380"/>
    </location>
</feature>
<dbReference type="Proteomes" id="UP000053562">
    <property type="component" value="Unassembled WGS sequence"/>
</dbReference>
<protein>
    <recommendedName>
        <fullName evidence="4">Variable surface protein Vir18</fullName>
    </recommendedName>
</protein>
<feature type="compositionally biased region" description="Polar residues" evidence="1">
    <location>
        <begin position="257"/>
        <end position="268"/>
    </location>
</feature>
<reference evidence="2 3" key="1">
    <citation type="submission" date="2011-08" db="EMBL/GenBank/DDBJ databases">
        <title>The Genome Sequence of Plasmodium vivax India VII.</title>
        <authorList>
            <consortium name="The Broad Institute Genome Sequencing Platform"/>
            <consortium name="The Broad Institute Genome Sequencing Center for Infectious Disease"/>
            <person name="Neafsey D."/>
            <person name="Carlton J."/>
            <person name="Barnwell J."/>
            <person name="Collins W."/>
            <person name="Escalante A."/>
            <person name="Mullikin J."/>
            <person name="Saul A."/>
            <person name="Guigo R."/>
            <person name="Camara F."/>
            <person name="Young S.K."/>
            <person name="Zeng Q."/>
            <person name="Gargeya S."/>
            <person name="Fitzgerald M."/>
            <person name="Haas B."/>
            <person name="Abouelleil A."/>
            <person name="Alvarado L."/>
            <person name="Arachchi H.M."/>
            <person name="Berlin A."/>
            <person name="Brown A."/>
            <person name="Chapman S.B."/>
            <person name="Chen Z."/>
            <person name="Dunbar C."/>
            <person name="Freedman E."/>
            <person name="Gearin G."/>
            <person name="Gellesch M."/>
            <person name="Goldberg J."/>
            <person name="Griggs A."/>
            <person name="Gujja S."/>
            <person name="Heiman D."/>
            <person name="Howarth C."/>
            <person name="Larson L."/>
            <person name="Lui A."/>
            <person name="MacDonald P.J.P."/>
            <person name="Montmayeur A."/>
            <person name="Murphy C."/>
            <person name="Neiman D."/>
            <person name="Pearson M."/>
            <person name="Priest M."/>
            <person name="Roberts A."/>
            <person name="Saif S."/>
            <person name="Shea T."/>
            <person name="Shenoy N."/>
            <person name="Sisk P."/>
            <person name="Stolte C."/>
            <person name="Sykes S."/>
            <person name="Wortman J."/>
            <person name="Nusbaum C."/>
            <person name="Birren B."/>
        </authorList>
    </citation>
    <scope>NUCLEOTIDE SEQUENCE [LARGE SCALE GENOMIC DNA]</scope>
    <source>
        <strain evidence="2 3">India VII</strain>
    </source>
</reference>
<sequence length="483" mass="52389">MSQLSQYIRSIWGRYQQFNDNRCLTDFAKFKNEIEQKISALNRKNPNAFCNECVKVKESITGKDREFKKCYVGRSKKLNLIEDNIDIKSFIDECIVFPECVRKRSAHNRPVPLRSTNTGLCEKNDRCNNGNAQTGGMGSKEQQRLATETPKTGSSPRQKSQSTKAEPAEGKDSKQQTIVSQTRTIANTLPNHVTTQHGGSESVNNHHLITSEQVETSISPSTVSSHKSTTEEDNRAFSTIPVSRSDQKSNPGIPLEQRNTNIDPIQKNSPDDPSDGNTTGGRDTSEQSVVRQVLAGQDVVTETRDSAVPAGKDFGQTDPSEANADGLEPASADTGVVAATHVDIGNPNSDTVITDSDNSYNAVHGKVVDHDKTSSRDEGIKNSASVSSAELGTTHGNISTGGGDHTKGSNVNDAGIETHNNAKSCMETPCSNEQSTQLNAHNSEKLGIFNHISKVLLENQGHMINASIPMGIVMLLTLLFKVN</sequence>
<feature type="compositionally biased region" description="Polar residues" evidence="1">
    <location>
        <begin position="236"/>
        <end position="250"/>
    </location>
</feature>
<feature type="region of interest" description="Disordered" evidence="1">
    <location>
        <begin position="213"/>
        <end position="328"/>
    </location>
</feature>
<gene>
    <name evidence="2" type="ORF">PVIIG_05663</name>
</gene>
<feature type="compositionally biased region" description="Polar residues" evidence="1">
    <location>
        <begin position="275"/>
        <end position="290"/>
    </location>
</feature>
<evidence type="ECO:0000256" key="1">
    <source>
        <dbReference type="SAM" id="MobiDB-lite"/>
    </source>
</evidence>
<evidence type="ECO:0008006" key="4">
    <source>
        <dbReference type="Google" id="ProtNLM"/>
    </source>
</evidence>
<evidence type="ECO:0000313" key="2">
    <source>
        <dbReference type="EMBL" id="KMZ82917.1"/>
    </source>
</evidence>